<organism evidence="2 3">
    <name type="scientific">Rhodohalobacter sulfatireducens</name>
    <dbReference type="NCBI Taxonomy" id="2911366"/>
    <lineage>
        <taxon>Bacteria</taxon>
        <taxon>Pseudomonadati</taxon>
        <taxon>Balneolota</taxon>
        <taxon>Balneolia</taxon>
        <taxon>Balneolales</taxon>
        <taxon>Balneolaceae</taxon>
        <taxon>Rhodohalobacter</taxon>
    </lineage>
</organism>
<evidence type="ECO:0000313" key="2">
    <source>
        <dbReference type="EMBL" id="MCG2589315.1"/>
    </source>
</evidence>
<reference evidence="2" key="1">
    <citation type="submission" date="2022-01" db="EMBL/GenBank/DDBJ databases">
        <authorList>
            <person name="Wang Y."/>
        </authorList>
    </citation>
    <scope>NUCLEOTIDE SEQUENCE</scope>
    <source>
        <strain evidence="2">WB101</strain>
    </source>
</reference>
<comment type="caution">
    <text evidence="2">The sequence shown here is derived from an EMBL/GenBank/DDBJ whole genome shotgun (WGS) entry which is preliminary data.</text>
</comment>
<reference evidence="2" key="2">
    <citation type="submission" date="2024-05" db="EMBL/GenBank/DDBJ databases">
        <title>Rhodohalobacter halophilus gen. nov., sp. nov., a moderately halophilic member of the family Balneolaceae.</title>
        <authorList>
            <person name="Xia J."/>
        </authorList>
    </citation>
    <scope>NUCLEOTIDE SEQUENCE</scope>
    <source>
        <strain evidence="2">WB101</strain>
    </source>
</reference>
<evidence type="ECO:0000256" key="1">
    <source>
        <dbReference type="SAM" id="SignalP"/>
    </source>
</evidence>
<proteinExistence type="predicted"/>
<sequence>MKALKIVIAVSFFFIASIAVANDLPFNNSTAEESKAITKVENDNALFKKLEMGLIHNLNSDVKGVVESSLYNAVNFKIAYPEFNSERVNQIVARIAKEGETHSLRYKAYLTLAYYKNPDRFGSPKALLSLLDYKYESGIFFYLQEIVRADQLTSKID</sequence>
<accession>A0ABS9KEP5</accession>
<keyword evidence="3" id="KW-1185">Reference proteome</keyword>
<name>A0ABS9KEP5_9BACT</name>
<protein>
    <recommendedName>
        <fullName evidence="4">HEAT repeat domain-containing protein</fullName>
    </recommendedName>
</protein>
<dbReference type="Proteomes" id="UP001165366">
    <property type="component" value="Unassembled WGS sequence"/>
</dbReference>
<dbReference type="EMBL" id="JAKLWS010000014">
    <property type="protein sequence ID" value="MCG2589315.1"/>
    <property type="molecule type" value="Genomic_DNA"/>
</dbReference>
<evidence type="ECO:0000313" key="3">
    <source>
        <dbReference type="Proteomes" id="UP001165366"/>
    </source>
</evidence>
<feature type="chain" id="PRO_5045606799" description="HEAT repeat domain-containing protein" evidence="1">
    <location>
        <begin position="22"/>
        <end position="157"/>
    </location>
</feature>
<feature type="signal peptide" evidence="1">
    <location>
        <begin position="1"/>
        <end position="21"/>
    </location>
</feature>
<dbReference type="RefSeq" id="WP_237854677.1">
    <property type="nucleotide sequence ID" value="NZ_JAKLWS010000014.1"/>
</dbReference>
<gene>
    <name evidence="2" type="ORF">L6773_12115</name>
</gene>
<evidence type="ECO:0008006" key="4">
    <source>
        <dbReference type="Google" id="ProtNLM"/>
    </source>
</evidence>
<keyword evidence="1" id="KW-0732">Signal</keyword>